<evidence type="ECO:0000313" key="2">
    <source>
        <dbReference type="Proteomes" id="UP000026915"/>
    </source>
</evidence>
<dbReference type="Proteomes" id="UP000026915">
    <property type="component" value="Chromosome 2"/>
</dbReference>
<proteinExistence type="predicted"/>
<dbReference type="Gramene" id="EOY00714">
    <property type="protein sequence ID" value="EOY00714"/>
    <property type="gene ID" value="TCM_010652"/>
</dbReference>
<gene>
    <name evidence="1" type="ORF">TCM_010652</name>
</gene>
<keyword evidence="2" id="KW-1185">Reference proteome</keyword>
<dbReference type="InParanoid" id="A0A061EEN9"/>
<dbReference type="AlphaFoldDB" id="A0A061EEN9"/>
<dbReference type="HOGENOM" id="CLU_2780962_0_0_1"/>
<evidence type="ECO:0008006" key="3">
    <source>
        <dbReference type="Google" id="ProtNLM"/>
    </source>
</evidence>
<protein>
    <recommendedName>
        <fullName evidence="3">RNase H type-1 domain-containing protein</fullName>
    </recommendedName>
</protein>
<dbReference type="EMBL" id="CM001880">
    <property type="protein sequence ID" value="EOY00714.1"/>
    <property type="molecule type" value="Genomic_DNA"/>
</dbReference>
<reference evidence="1 2" key="1">
    <citation type="journal article" date="2013" name="Genome Biol.">
        <title>The genome sequence of the most widely cultivated cacao type and its use to identify candidate genes regulating pod color.</title>
        <authorList>
            <person name="Motamayor J.C."/>
            <person name="Mockaitis K."/>
            <person name="Schmutz J."/>
            <person name="Haiminen N."/>
            <person name="Iii D.L."/>
            <person name="Cornejo O."/>
            <person name="Findley S.D."/>
            <person name="Zheng P."/>
            <person name="Utro F."/>
            <person name="Royaert S."/>
            <person name="Saski C."/>
            <person name="Jenkins J."/>
            <person name="Podicheti R."/>
            <person name="Zhao M."/>
            <person name="Scheffler B.E."/>
            <person name="Stack J.C."/>
            <person name="Feltus F.A."/>
            <person name="Mustiga G.M."/>
            <person name="Amores F."/>
            <person name="Phillips W."/>
            <person name="Marelli J.P."/>
            <person name="May G.D."/>
            <person name="Shapiro H."/>
            <person name="Ma J."/>
            <person name="Bustamante C.D."/>
            <person name="Schnell R.J."/>
            <person name="Main D."/>
            <person name="Gilbert D."/>
            <person name="Parida L."/>
            <person name="Kuhn D.N."/>
        </authorList>
    </citation>
    <scope>NUCLEOTIDE SEQUENCE [LARGE SCALE GENOMIC DNA]</scope>
    <source>
        <strain evidence="2">cv. Matina 1-6</strain>
    </source>
</reference>
<name>A0A061EEN9_THECC</name>
<accession>A0A061EEN9</accession>
<sequence>MPPPISHHKVNFDGAVDIYRKCGGLDIIIRAHEGQVIGVLAIKVHLVLEACIIEALAAVKAFKSKEMHF</sequence>
<evidence type="ECO:0000313" key="1">
    <source>
        <dbReference type="EMBL" id="EOY00714.1"/>
    </source>
</evidence>
<organism evidence="1 2">
    <name type="scientific">Theobroma cacao</name>
    <name type="common">Cacao</name>
    <name type="synonym">Cocoa</name>
    <dbReference type="NCBI Taxonomy" id="3641"/>
    <lineage>
        <taxon>Eukaryota</taxon>
        <taxon>Viridiplantae</taxon>
        <taxon>Streptophyta</taxon>
        <taxon>Embryophyta</taxon>
        <taxon>Tracheophyta</taxon>
        <taxon>Spermatophyta</taxon>
        <taxon>Magnoliopsida</taxon>
        <taxon>eudicotyledons</taxon>
        <taxon>Gunneridae</taxon>
        <taxon>Pentapetalae</taxon>
        <taxon>rosids</taxon>
        <taxon>malvids</taxon>
        <taxon>Malvales</taxon>
        <taxon>Malvaceae</taxon>
        <taxon>Byttnerioideae</taxon>
        <taxon>Theobroma</taxon>
    </lineage>
</organism>